<organism evidence="2 3">
    <name type="scientific">Raphanus sativus</name>
    <name type="common">Radish</name>
    <name type="synonym">Raphanus raphanistrum var. sativus</name>
    <dbReference type="NCBI Taxonomy" id="3726"/>
    <lineage>
        <taxon>Eukaryota</taxon>
        <taxon>Viridiplantae</taxon>
        <taxon>Streptophyta</taxon>
        <taxon>Embryophyta</taxon>
        <taxon>Tracheophyta</taxon>
        <taxon>Spermatophyta</taxon>
        <taxon>Magnoliopsida</taxon>
        <taxon>eudicotyledons</taxon>
        <taxon>Gunneridae</taxon>
        <taxon>Pentapetalae</taxon>
        <taxon>rosids</taxon>
        <taxon>malvids</taxon>
        <taxon>Brassicales</taxon>
        <taxon>Brassicaceae</taxon>
        <taxon>Brassiceae</taxon>
        <taxon>Raphanus</taxon>
    </lineage>
</organism>
<dbReference type="Proteomes" id="UP000504610">
    <property type="component" value="Unplaced"/>
</dbReference>
<dbReference type="Pfam" id="PF13966">
    <property type="entry name" value="zf-RVT"/>
    <property type="match status" value="1"/>
</dbReference>
<dbReference type="GeneID" id="130502045"/>
<protein>
    <submittedName>
        <fullName evidence="3">Uncharacterized protein LOC130502045</fullName>
    </submittedName>
</protein>
<dbReference type="OrthoDB" id="1108285at2759"/>
<reference evidence="3" key="1">
    <citation type="submission" date="2025-08" db="UniProtKB">
        <authorList>
            <consortium name="RefSeq"/>
        </authorList>
    </citation>
    <scope>IDENTIFICATION</scope>
    <source>
        <tissue evidence="3">Leaf</tissue>
    </source>
</reference>
<dbReference type="KEGG" id="rsz:130502045"/>
<dbReference type="PANTHER" id="PTHR33116">
    <property type="entry name" value="REVERSE TRANSCRIPTASE ZINC-BINDING DOMAIN-CONTAINING PROTEIN-RELATED-RELATED"/>
    <property type="match status" value="1"/>
</dbReference>
<proteinExistence type="predicted"/>
<feature type="domain" description="Reverse transcriptase zinc-binding" evidence="1">
    <location>
        <begin position="67"/>
        <end position="151"/>
    </location>
</feature>
<dbReference type="InterPro" id="IPR026960">
    <property type="entry name" value="RVT-Znf"/>
</dbReference>
<evidence type="ECO:0000313" key="2">
    <source>
        <dbReference type="Proteomes" id="UP000504610"/>
    </source>
</evidence>
<dbReference type="RefSeq" id="XP_056852847.1">
    <property type="nucleotide sequence ID" value="XM_056996867.1"/>
</dbReference>
<evidence type="ECO:0000313" key="3">
    <source>
        <dbReference type="RefSeq" id="XP_056852847.1"/>
    </source>
</evidence>
<name>A0A9W3CMH1_RAPSA</name>
<dbReference type="PANTHER" id="PTHR33116:SF84">
    <property type="entry name" value="RNA-DIRECTED DNA POLYMERASE"/>
    <property type="match status" value="1"/>
</dbReference>
<accession>A0A9W3CMH1</accession>
<dbReference type="AlphaFoldDB" id="A0A9W3CMH1"/>
<keyword evidence="2" id="KW-1185">Reference proteome</keyword>
<evidence type="ECO:0000259" key="1">
    <source>
        <dbReference type="Pfam" id="PF13966"/>
    </source>
</evidence>
<sequence>MGASAPAQLGIPSDSLVSDFIINGSWNLPPARSDLHLRAMVSISAVTPSAQQDHATWIVNSVTHSQFSSKIMWNAIRPRQQTLTGASVVWHTAIIPKHSTNAWLFLLNRNPTLMRIKSWNSDIEITCVLCGLSEENRDHLFFDCSYSWTCWSNCTLKLGFTSVPRGWDPVILWLLSLPKRSPSSVAAYQVWAAVLYEVWMERNRRLHDGTTFPEVVLIRSIMRTVRDKALLYSILVSL</sequence>
<gene>
    <name evidence="3" type="primary">LOC130502045</name>
</gene>